<reference evidence="3 4" key="1">
    <citation type="submission" date="2023-10" db="EMBL/GenBank/DDBJ databases">
        <title>Niallia locisalis sp.nov. isolated from a salt pond sample.</title>
        <authorList>
            <person name="Li X.-J."/>
            <person name="Dong L."/>
        </authorList>
    </citation>
    <scope>NUCLEOTIDE SEQUENCE [LARGE SCALE GENOMIC DNA]</scope>
    <source>
        <strain evidence="3 4">DSM 29761</strain>
    </source>
</reference>
<evidence type="ECO:0000313" key="4">
    <source>
        <dbReference type="Proteomes" id="UP001357223"/>
    </source>
</evidence>
<accession>A0ABZ2CDY1</accession>
<evidence type="ECO:0000256" key="2">
    <source>
        <dbReference type="SAM" id="Phobius"/>
    </source>
</evidence>
<dbReference type="EMBL" id="CP137640">
    <property type="protein sequence ID" value="WVX81552.1"/>
    <property type="molecule type" value="Genomic_DNA"/>
</dbReference>
<name>A0ABZ2CDY1_9BACI</name>
<keyword evidence="2" id="KW-0472">Membrane</keyword>
<dbReference type="Pfam" id="PF04977">
    <property type="entry name" value="DivIC"/>
    <property type="match status" value="1"/>
</dbReference>
<keyword evidence="2" id="KW-1133">Transmembrane helix</keyword>
<gene>
    <name evidence="3" type="ORF">R4Z09_00330</name>
</gene>
<keyword evidence="1" id="KW-0175">Coiled coil</keyword>
<proteinExistence type="predicted"/>
<feature type="coiled-coil region" evidence="1">
    <location>
        <begin position="63"/>
        <end position="97"/>
    </location>
</feature>
<sequence>MSAIKQHNIAKLQTNYAMQQEESQISAARRKKVLYRRLAVFFAFAIIISYLMISTLISQNSVLAEKAEEKEQLQKDLASLQHEEELLKEEVTKLKDDEYIAKLARSEYFLSEDNEIIFTLPETNKQKAEKSSN</sequence>
<evidence type="ECO:0000313" key="3">
    <source>
        <dbReference type="EMBL" id="WVX81552.1"/>
    </source>
</evidence>
<dbReference type="InterPro" id="IPR007060">
    <property type="entry name" value="FtsL/DivIC"/>
</dbReference>
<keyword evidence="2" id="KW-0812">Transmembrane</keyword>
<dbReference type="Proteomes" id="UP001357223">
    <property type="component" value="Chromosome"/>
</dbReference>
<evidence type="ECO:0000256" key="1">
    <source>
        <dbReference type="SAM" id="Coils"/>
    </source>
</evidence>
<keyword evidence="4" id="KW-1185">Reference proteome</keyword>
<organism evidence="3 4">
    <name type="scientific">Niallia oryzisoli</name>
    <dbReference type="NCBI Taxonomy" id="1737571"/>
    <lineage>
        <taxon>Bacteria</taxon>
        <taxon>Bacillati</taxon>
        <taxon>Bacillota</taxon>
        <taxon>Bacilli</taxon>
        <taxon>Bacillales</taxon>
        <taxon>Bacillaceae</taxon>
        <taxon>Niallia</taxon>
    </lineage>
</organism>
<dbReference type="RefSeq" id="WP_338450476.1">
    <property type="nucleotide sequence ID" value="NZ_CP137640.1"/>
</dbReference>
<dbReference type="InterPro" id="IPR039076">
    <property type="entry name" value="DivIC"/>
</dbReference>
<protein>
    <submittedName>
        <fullName evidence="3">Septum formation initiator family protein</fullName>
    </submittedName>
</protein>
<dbReference type="PANTHER" id="PTHR40027:SF1">
    <property type="entry name" value="CELL DIVISION PROTEIN DIVIC"/>
    <property type="match status" value="1"/>
</dbReference>
<dbReference type="PANTHER" id="PTHR40027">
    <property type="entry name" value="CELL DIVISION PROTEIN DIVIC"/>
    <property type="match status" value="1"/>
</dbReference>
<feature type="transmembrane region" description="Helical" evidence="2">
    <location>
        <begin position="38"/>
        <end position="57"/>
    </location>
</feature>